<gene>
    <name evidence="2" type="ORF">VP01_139g7</name>
</gene>
<keyword evidence="3" id="KW-1185">Reference proteome</keyword>
<reference evidence="2 3" key="1">
    <citation type="submission" date="2015-08" db="EMBL/GenBank/DDBJ databases">
        <title>Next Generation Sequencing and Analysis of the Genome of Puccinia sorghi L Schw, the Causal Agent of Maize Common Rust.</title>
        <authorList>
            <person name="Rochi L."/>
            <person name="Burguener G."/>
            <person name="Darino M."/>
            <person name="Turjanski A."/>
            <person name="Kreff E."/>
            <person name="Dieguez M.J."/>
            <person name="Sacco F."/>
        </authorList>
    </citation>
    <scope>NUCLEOTIDE SEQUENCE [LARGE SCALE GENOMIC DNA]</scope>
    <source>
        <strain evidence="2 3">RO10H11247</strain>
    </source>
</reference>
<proteinExistence type="predicted"/>
<evidence type="ECO:0000313" key="3">
    <source>
        <dbReference type="Proteomes" id="UP000037035"/>
    </source>
</evidence>
<name>A0A0L6VL03_9BASI</name>
<protein>
    <submittedName>
        <fullName evidence="2">Uncharacterized protein</fullName>
    </submittedName>
</protein>
<sequence>MPKKAAPKPMKPTTKKPAIRRKSKKNRGNNSSEDDAADKTVVHLNKEDYLLLWKREGSCCCLSAKGEINGFEVMATNLRNQSPSNINLKPHQMNDLFHKYKDKYKKSTPNPYPAHVSPLSCNERVDAQADNETATSSPSEPAGNEIGSSDMESKNDYVCISTSS</sequence>
<accession>A0A0L6VL03</accession>
<dbReference type="Proteomes" id="UP000037035">
    <property type="component" value="Unassembled WGS sequence"/>
</dbReference>
<dbReference type="EMBL" id="LAVV01004443">
    <property type="protein sequence ID" value="KNZ61446.1"/>
    <property type="molecule type" value="Genomic_DNA"/>
</dbReference>
<dbReference type="OrthoDB" id="124484at2759"/>
<comment type="caution">
    <text evidence="2">The sequence shown here is derived from an EMBL/GenBank/DDBJ whole genome shotgun (WGS) entry which is preliminary data.</text>
</comment>
<dbReference type="STRING" id="27349.A0A0L6VL03"/>
<feature type="region of interest" description="Disordered" evidence="1">
    <location>
        <begin position="1"/>
        <end position="37"/>
    </location>
</feature>
<dbReference type="VEuPathDB" id="FungiDB:VP01_139g7"/>
<feature type="compositionally biased region" description="Polar residues" evidence="1">
    <location>
        <begin position="130"/>
        <end position="139"/>
    </location>
</feature>
<feature type="compositionally biased region" description="Basic residues" evidence="1">
    <location>
        <begin position="13"/>
        <end position="27"/>
    </location>
</feature>
<organism evidence="2 3">
    <name type="scientific">Puccinia sorghi</name>
    <dbReference type="NCBI Taxonomy" id="27349"/>
    <lineage>
        <taxon>Eukaryota</taxon>
        <taxon>Fungi</taxon>
        <taxon>Dikarya</taxon>
        <taxon>Basidiomycota</taxon>
        <taxon>Pucciniomycotina</taxon>
        <taxon>Pucciniomycetes</taxon>
        <taxon>Pucciniales</taxon>
        <taxon>Pucciniaceae</taxon>
        <taxon>Puccinia</taxon>
    </lineage>
</organism>
<evidence type="ECO:0000256" key="1">
    <source>
        <dbReference type="SAM" id="MobiDB-lite"/>
    </source>
</evidence>
<feature type="region of interest" description="Disordered" evidence="1">
    <location>
        <begin position="103"/>
        <end position="164"/>
    </location>
</feature>
<dbReference type="AlphaFoldDB" id="A0A0L6VL03"/>
<evidence type="ECO:0000313" key="2">
    <source>
        <dbReference type="EMBL" id="KNZ61446.1"/>
    </source>
</evidence>